<dbReference type="EMBL" id="DQUO01000051">
    <property type="protein sequence ID" value="HIP91503.1"/>
    <property type="molecule type" value="Genomic_DNA"/>
</dbReference>
<reference evidence="10" key="1">
    <citation type="journal article" date="2020" name="ISME J.">
        <title>Gammaproteobacteria mediating utilization of methyl-, sulfur- and petroleum organic compounds in deep ocean hydrothermal plumes.</title>
        <authorList>
            <person name="Zhou Z."/>
            <person name="Liu Y."/>
            <person name="Pan J."/>
            <person name="Cron B.R."/>
            <person name="Toner B.M."/>
            <person name="Anantharaman K."/>
            <person name="Breier J.A."/>
            <person name="Dick G.J."/>
            <person name="Li M."/>
        </authorList>
    </citation>
    <scope>NUCLEOTIDE SEQUENCE</scope>
    <source>
        <strain evidence="10">SZUA-1471</strain>
    </source>
</reference>
<dbReference type="NCBIfam" id="TIGR02032">
    <property type="entry name" value="GG-red-SF"/>
    <property type="match status" value="1"/>
</dbReference>
<dbReference type="SUPFAM" id="SSF51905">
    <property type="entry name" value="FAD/NAD(P)-binding domain"/>
    <property type="match status" value="1"/>
</dbReference>
<dbReference type="UniPathway" id="UPA00940"/>
<name>A0A832ZKD8_9EURY</name>
<evidence type="ECO:0000259" key="9">
    <source>
        <dbReference type="Pfam" id="PF22578"/>
    </source>
</evidence>
<keyword evidence="1 8" id="KW-0444">Lipid biosynthesis</keyword>
<comment type="catalytic activity">
    <reaction evidence="8">
        <text>archaetidylserine + 8 AH2 = 2,3-bis-O-phytanyl-sn-glycero-3-phospho-L-serine + 8 A</text>
        <dbReference type="Rhea" id="RHEA:84215"/>
        <dbReference type="ChEBI" id="CHEBI:13193"/>
        <dbReference type="ChEBI" id="CHEBI:17499"/>
        <dbReference type="ChEBI" id="CHEBI:71517"/>
        <dbReference type="ChEBI" id="CHEBI:74853"/>
    </reaction>
</comment>
<dbReference type="EC" id="1.3.-.-" evidence="8"/>
<keyword evidence="3 8" id="KW-0274">FAD</keyword>
<keyword evidence="6 8" id="KW-0594">Phospholipid biosynthesis</keyword>
<keyword evidence="5 8" id="KW-0443">Lipid metabolism</keyword>
<evidence type="ECO:0000256" key="3">
    <source>
        <dbReference type="ARBA" id="ARBA00022827"/>
    </source>
</evidence>
<comment type="function">
    <text evidence="8">Is involved in the reduction of 2,3-digeranylgeranylglycerophospholipids (unsaturated archaeols) into 2,3-diphytanylglycerophospholipids (saturated archaeols) in the biosynthesis of archaeal membrane lipids. Catalyzes the formation of archaetidic acid (2,3-di-O-phytanyl-sn-glyceryl phosphate) from 2,3-di-O-geranylgeranylglyceryl phosphate (DGGGP) via the hydrogenation of each double bond of the isoprenoid chains. Is also probably able to reduce double bonds of geranyl groups in CDP-2,3-bis-O-(geranylgeranyl)-sn-glycerol and archaetidylserine, thus acting at various stages in the biosynthesis of archaeal membrane lipids.</text>
</comment>
<dbReference type="InterPro" id="IPR023590">
    <property type="entry name" value="DGGGPL_reductase"/>
</dbReference>
<dbReference type="GO" id="GO:0046474">
    <property type="term" value="P:glycerophospholipid biosynthetic process"/>
    <property type="evidence" value="ECO:0007669"/>
    <property type="project" value="UniProtKB-UniRule"/>
</dbReference>
<gene>
    <name evidence="10" type="ORF">EYH21_04320</name>
</gene>
<dbReference type="InterPro" id="IPR011777">
    <property type="entry name" value="Geranylgeranyl_Rdtase_fam"/>
</dbReference>
<dbReference type="GO" id="GO:0045550">
    <property type="term" value="F:geranylgeranyl reductase activity"/>
    <property type="evidence" value="ECO:0007669"/>
    <property type="project" value="InterPro"/>
</dbReference>
<sequence length="392" mass="43397">MRRVLKDEYDVLVVGAGPGGSMASYYASKHGAKTLLVEKSQEIGEPVRCAEAVPKLEEFHITPSEEFVRSYIKGGYLIAPNGKKIVVRGGKTEGYVVERKIFDKYLAIRSASLGTKIAVKSRVVDLYPCEDGFKVKVVHLGEEYTVKTKIVIAADGVESSVGEMAGLKCKKNPMEVCSCAEYEMTGVKLLDKHMMEFYFGDLSPKGYAWIFPKGDTANVGLGVIDRGKKAIEYLNEFLEHPILEGRLKDATPVEFKCGGVPVGGPIERTVDDNIMVVGDAAGQVSPLTGGGIYLAMSCGSIAGEVAAKAVKRGDYSMETLMEYERRWRERFYNTLITELKYKSILQRLGERELNIIAEVMEDNLEEIDVKEILFKVIKRAPSLLKYFKDVVA</sequence>
<comment type="catalytic activity">
    <reaction evidence="8">
        <text>2,3-bis-O-(phytanyl)-sn-glycerol 1-phosphate + 8 A = 2,3-bis-O-(geranylgeranyl)-sn-glycerol 1-phosphate + 8 AH2</text>
        <dbReference type="Rhea" id="RHEA:64368"/>
        <dbReference type="ChEBI" id="CHEBI:13193"/>
        <dbReference type="ChEBI" id="CHEBI:17499"/>
        <dbReference type="ChEBI" id="CHEBI:58837"/>
        <dbReference type="ChEBI" id="CHEBI:73125"/>
    </reaction>
</comment>
<dbReference type="HAMAP" id="MF_01287">
    <property type="entry name" value="DGGGPL_reductase"/>
    <property type="match status" value="1"/>
</dbReference>
<comment type="catalytic activity">
    <reaction evidence="8">
        <text>a 2,3-bis-O-phytanyl-sn-glycerol 1-phospholipid + 8 A = a 2,3-bis-O-(geranylgeranyl)-sn-glycerol 1-phospholipid + 8 AH2</text>
        <dbReference type="Rhea" id="RHEA:64376"/>
        <dbReference type="ChEBI" id="CHEBI:13193"/>
        <dbReference type="ChEBI" id="CHEBI:17499"/>
        <dbReference type="ChEBI" id="CHEBI:138139"/>
        <dbReference type="ChEBI" id="CHEBI:138140"/>
    </reaction>
</comment>
<dbReference type="Gene3D" id="3.30.9.10">
    <property type="entry name" value="D-Amino Acid Oxidase, subunit A, domain 2"/>
    <property type="match status" value="1"/>
</dbReference>
<feature type="binding site" evidence="8">
    <location>
        <position position="19"/>
    </location>
    <ligand>
        <name>FAD</name>
        <dbReference type="ChEBI" id="CHEBI:57692"/>
    </ligand>
</feature>
<evidence type="ECO:0000256" key="6">
    <source>
        <dbReference type="ARBA" id="ARBA00023209"/>
    </source>
</evidence>
<evidence type="ECO:0000256" key="8">
    <source>
        <dbReference type="HAMAP-Rule" id="MF_01287"/>
    </source>
</evidence>
<dbReference type="InterPro" id="IPR054715">
    <property type="entry name" value="GGR_cat"/>
</dbReference>
<comment type="miscellaneous">
    <text evidence="8">Reduction reaction proceeds via syn addition of hydrogen for double bonds.</text>
</comment>
<feature type="domain" description="Digeranylgeranylglycerophospholipid reductase catalytic" evidence="9">
    <location>
        <begin position="177"/>
        <end position="259"/>
    </location>
</feature>
<dbReference type="InterPro" id="IPR036188">
    <property type="entry name" value="FAD/NAD-bd_sf"/>
</dbReference>
<dbReference type="GO" id="GO:0050660">
    <property type="term" value="F:flavin adenine dinucleotide binding"/>
    <property type="evidence" value="ECO:0007669"/>
    <property type="project" value="UniProtKB-UniRule"/>
</dbReference>
<dbReference type="InterPro" id="IPR050407">
    <property type="entry name" value="Geranylgeranyl_reductase"/>
</dbReference>
<protein>
    <recommendedName>
        <fullName evidence="8">Digeranylgeranylglycerophospholipid reductase</fullName>
        <shortName evidence="8">DGGGPL reductase</shortName>
        <ecNumber evidence="8">1.3.-.-</ecNumber>
    </recommendedName>
    <alternativeName>
        <fullName evidence="8">2,3-bis-O-geranylgeranylglyceryl phosphate reductase</fullName>
    </alternativeName>
    <alternativeName>
        <fullName evidence="8">Geranylgeranyl reductase</fullName>
        <shortName evidence="8">GGR</shortName>
    </alternativeName>
</protein>
<accession>A0A832ZKD8</accession>
<organism evidence="10 11">
    <name type="scientific">Methanothermococcus okinawensis</name>
    <dbReference type="NCBI Taxonomy" id="155863"/>
    <lineage>
        <taxon>Archaea</taxon>
        <taxon>Methanobacteriati</taxon>
        <taxon>Methanobacteriota</taxon>
        <taxon>Methanomada group</taxon>
        <taxon>Methanococci</taxon>
        <taxon>Methanococcales</taxon>
        <taxon>Methanococcaceae</taxon>
        <taxon>Methanothermococcus</taxon>
    </lineage>
</organism>
<comment type="caution">
    <text evidence="8">Lacks conserved residue(s) required for the propagation of feature annotation.</text>
</comment>
<evidence type="ECO:0000313" key="10">
    <source>
        <dbReference type="EMBL" id="HIP91503.1"/>
    </source>
</evidence>
<feature type="binding site" evidence="8">
    <location>
        <position position="369"/>
    </location>
    <ligand>
        <name>a 2,3-bis-O-(geranylgeranyl)-sn-glycerol 1-phospholipid</name>
        <dbReference type="ChEBI" id="CHEBI:138140"/>
    </ligand>
</feature>
<dbReference type="Gene3D" id="3.50.50.60">
    <property type="entry name" value="FAD/NAD(P)-binding domain"/>
    <property type="match status" value="1"/>
</dbReference>
<dbReference type="GO" id="GO:0016628">
    <property type="term" value="F:oxidoreductase activity, acting on the CH-CH group of donors, NAD or NADP as acceptor"/>
    <property type="evidence" value="ECO:0007669"/>
    <property type="project" value="InterPro"/>
</dbReference>
<dbReference type="PRINTS" id="PR00420">
    <property type="entry name" value="RNGMNOXGNASE"/>
</dbReference>
<feature type="binding site" evidence="8">
    <location>
        <position position="291"/>
    </location>
    <ligand>
        <name>FAD</name>
        <dbReference type="ChEBI" id="CHEBI:57692"/>
    </ligand>
</feature>
<dbReference type="AlphaFoldDB" id="A0A832ZKD8"/>
<feature type="binding site" evidence="8">
    <location>
        <position position="52"/>
    </location>
    <ligand>
        <name>FAD</name>
        <dbReference type="ChEBI" id="CHEBI:57692"/>
    </ligand>
</feature>
<feature type="binding site" evidence="8">
    <location>
        <position position="123"/>
    </location>
    <ligand>
        <name>FAD</name>
        <dbReference type="ChEBI" id="CHEBI:57692"/>
    </ligand>
</feature>
<evidence type="ECO:0000256" key="4">
    <source>
        <dbReference type="ARBA" id="ARBA00023002"/>
    </source>
</evidence>
<dbReference type="PANTHER" id="PTHR42685">
    <property type="entry name" value="GERANYLGERANYL DIPHOSPHATE REDUCTASE"/>
    <property type="match status" value="1"/>
</dbReference>
<dbReference type="Pfam" id="PF22578">
    <property type="entry name" value="GGR_cat"/>
    <property type="match status" value="1"/>
</dbReference>
<dbReference type="GO" id="GO:0016020">
    <property type="term" value="C:membrane"/>
    <property type="evidence" value="ECO:0007669"/>
    <property type="project" value="GOC"/>
</dbReference>
<comment type="cofactor">
    <cofactor evidence="8">
        <name>FAD</name>
        <dbReference type="ChEBI" id="CHEBI:57692"/>
    </cofactor>
    <text evidence="8">Binds 1 FAD per subunit.</text>
</comment>
<feature type="binding site" evidence="8">
    <location>
        <position position="50"/>
    </location>
    <ligand>
        <name>FAD</name>
        <dbReference type="ChEBI" id="CHEBI:57692"/>
    </ligand>
</feature>
<evidence type="ECO:0000256" key="2">
    <source>
        <dbReference type="ARBA" id="ARBA00022630"/>
    </source>
</evidence>
<comment type="pathway">
    <text evidence="8">Membrane lipid metabolism; glycerophospholipid metabolism.</text>
</comment>
<dbReference type="PANTHER" id="PTHR42685:SF18">
    <property type="entry name" value="DIGERANYLGERANYLGLYCEROPHOSPHOLIPID REDUCTASE"/>
    <property type="match status" value="1"/>
</dbReference>
<dbReference type="GO" id="GO:0046467">
    <property type="term" value="P:membrane lipid biosynthetic process"/>
    <property type="evidence" value="ECO:0007669"/>
    <property type="project" value="InterPro"/>
</dbReference>
<evidence type="ECO:0000256" key="1">
    <source>
        <dbReference type="ARBA" id="ARBA00022516"/>
    </source>
</evidence>
<dbReference type="Pfam" id="PF12831">
    <property type="entry name" value="FAD_oxidored"/>
    <property type="match status" value="1"/>
</dbReference>
<feature type="binding site" evidence="8">
    <location>
        <position position="279"/>
    </location>
    <ligand>
        <name>FAD</name>
        <dbReference type="ChEBI" id="CHEBI:57692"/>
    </ligand>
</feature>
<keyword evidence="2 8" id="KW-0285">Flavoprotein</keyword>
<proteinExistence type="inferred from homology"/>
<comment type="similarity">
    <text evidence="8">Belongs to the geranylgeranyl reductase family. DGGGPL reductase subfamily.</text>
</comment>
<comment type="caution">
    <text evidence="10">The sequence shown here is derived from an EMBL/GenBank/DDBJ whole genome shotgun (WGS) entry which is preliminary data.</text>
</comment>
<feature type="binding site" evidence="8">
    <location>
        <position position="38"/>
    </location>
    <ligand>
        <name>FAD</name>
        <dbReference type="ChEBI" id="CHEBI:57692"/>
    </ligand>
</feature>
<evidence type="ECO:0000256" key="5">
    <source>
        <dbReference type="ARBA" id="ARBA00023098"/>
    </source>
</evidence>
<comment type="catalytic activity">
    <reaction evidence="8">
        <text>CDP-2,3-bis-O-(geranylgeranyl)-sn-glycerol + 8 AH2 = CDP-2,3-bis-O-(phytanyl)-sn-glycerol + 8 A</text>
        <dbReference type="Rhea" id="RHEA:84207"/>
        <dbReference type="ChEBI" id="CHEBI:13193"/>
        <dbReference type="ChEBI" id="CHEBI:17499"/>
        <dbReference type="ChEBI" id="CHEBI:58838"/>
        <dbReference type="ChEBI" id="CHEBI:74004"/>
    </reaction>
</comment>
<keyword evidence="4 8" id="KW-0560">Oxidoreductase</keyword>
<keyword evidence="7 8" id="KW-1208">Phospholipid metabolism</keyword>
<evidence type="ECO:0000256" key="7">
    <source>
        <dbReference type="ARBA" id="ARBA00023264"/>
    </source>
</evidence>
<feature type="binding site" evidence="8">
    <location>
        <position position="292"/>
    </location>
    <ligand>
        <name>FAD</name>
        <dbReference type="ChEBI" id="CHEBI:57692"/>
    </ligand>
</feature>
<evidence type="ECO:0000313" key="11">
    <source>
        <dbReference type="Proteomes" id="UP000618343"/>
    </source>
</evidence>
<feature type="binding site" evidence="8">
    <location>
        <position position="99"/>
    </location>
    <ligand>
        <name>FAD</name>
        <dbReference type="ChEBI" id="CHEBI:57692"/>
    </ligand>
</feature>
<feature type="binding site" evidence="8">
    <location>
        <position position="49"/>
    </location>
    <ligand>
        <name>FAD</name>
        <dbReference type="ChEBI" id="CHEBI:57692"/>
    </ligand>
</feature>
<dbReference type="Proteomes" id="UP000618343">
    <property type="component" value="Unassembled WGS sequence"/>
</dbReference>